<protein>
    <recommendedName>
        <fullName evidence="6">Scaffolding protein</fullName>
    </recommendedName>
</protein>
<accession>A0A261GA11</accession>
<gene>
    <name evidence="3" type="ORF">BE0216_03755</name>
    <name evidence="2" type="ORF">BEUL_1284</name>
</gene>
<feature type="compositionally biased region" description="Polar residues" evidence="1">
    <location>
        <begin position="150"/>
        <end position="163"/>
    </location>
</feature>
<evidence type="ECO:0000313" key="3">
    <source>
        <dbReference type="EMBL" id="QOL31674.1"/>
    </source>
</evidence>
<feature type="region of interest" description="Disordered" evidence="1">
    <location>
        <begin position="135"/>
        <end position="199"/>
    </location>
</feature>
<dbReference type="AlphaFoldDB" id="A0A261GA11"/>
<evidence type="ECO:0000256" key="1">
    <source>
        <dbReference type="SAM" id="MobiDB-lite"/>
    </source>
</evidence>
<evidence type="ECO:0000313" key="4">
    <source>
        <dbReference type="Proteomes" id="UP000216057"/>
    </source>
</evidence>
<feature type="compositionally biased region" description="Basic and acidic residues" evidence="1">
    <location>
        <begin position="58"/>
        <end position="80"/>
    </location>
</feature>
<feature type="region of interest" description="Disordered" evidence="1">
    <location>
        <begin position="1"/>
        <end position="81"/>
    </location>
</feature>
<dbReference type="Proteomes" id="UP000593943">
    <property type="component" value="Chromosome"/>
</dbReference>
<proteinExistence type="predicted"/>
<dbReference type="RefSeq" id="WP_094636857.1">
    <property type="nucleotide sequence ID" value="NZ_CP062938.1"/>
</dbReference>
<dbReference type="EMBL" id="MWWZ01000006">
    <property type="protein sequence ID" value="OZG68271.1"/>
    <property type="molecule type" value="Genomic_DNA"/>
</dbReference>
<evidence type="ECO:0000313" key="5">
    <source>
        <dbReference type="Proteomes" id="UP000593943"/>
    </source>
</evidence>
<dbReference type="KEGG" id="beu:BE0216_03755"/>
<evidence type="ECO:0008006" key="6">
    <source>
        <dbReference type="Google" id="ProtNLM"/>
    </source>
</evidence>
<reference evidence="3 5" key="2">
    <citation type="submission" date="2020-10" db="EMBL/GenBank/DDBJ databases">
        <title>Genome sequencing of Bifidobacterium eulemuris_DSMZ_100216.</title>
        <authorList>
            <person name="Kim J."/>
        </authorList>
    </citation>
    <scope>NUCLEOTIDE SEQUENCE [LARGE SCALE GENOMIC DNA]</scope>
    <source>
        <strain evidence="3 5">DSM 100216</strain>
    </source>
</reference>
<organism evidence="2 4">
    <name type="scientific">Bifidobacterium eulemuris</name>
    <dbReference type="NCBI Taxonomy" id="1765219"/>
    <lineage>
        <taxon>Bacteria</taxon>
        <taxon>Bacillati</taxon>
        <taxon>Actinomycetota</taxon>
        <taxon>Actinomycetes</taxon>
        <taxon>Bifidobacteriales</taxon>
        <taxon>Bifidobacteriaceae</taxon>
        <taxon>Bifidobacterium</taxon>
    </lineage>
</organism>
<dbReference type="OrthoDB" id="4172205at2"/>
<dbReference type="Proteomes" id="UP000216057">
    <property type="component" value="Unassembled WGS sequence"/>
</dbReference>
<sequence length="199" mass="21655">MSGIEEPDKTETVEKAEPETGNDDTTHTDEPDTAKKPDRSEDAEGLTDEAAKWRTLSRKNEAEKVENRKRAETAEAKTAEVESQLAAANARIARLEAQAAYPQISDEAFEALCKETTPDGIKAWAEAYSRINPVNVAAEPETGKPDESHTQSGDNPSPISQRVMSKGMPQPTPPAKGTEKSGYDYAVKHCAPNTNTKKE</sequence>
<keyword evidence="5" id="KW-1185">Reference proteome</keyword>
<feature type="compositionally biased region" description="Basic and acidic residues" evidence="1">
    <location>
        <begin position="1"/>
        <end position="42"/>
    </location>
</feature>
<evidence type="ECO:0000313" key="2">
    <source>
        <dbReference type="EMBL" id="OZG68271.1"/>
    </source>
</evidence>
<reference evidence="2 4" key="1">
    <citation type="journal article" date="2017" name="BMC Genomics">
        <title>Comparative genomic and phylogenomic analyses of the Bifidobacteriaceae family.</title>
        <authorList>
            <person name="Lugli G.A."/>
            <person name="Milani C."/>
            <person name="Turroni F."/>
            <person name="Duranti S."/>
            <person name="Mancabelli L."/>
            <person name="Mangifesta M."/>
            <person name="Ferrario C."/>
            <person name="Modesto M."/>
            <person name="Mattarelli P."/>
            <person name="Jiri K."/>
            <person name="van Sinderen D."/>
            <person name="Ventura M."/>
        </authorList>
    </citation>
    <scope>NUCLEOTIDE SEQUENCE [LARGE SCALE GENOMIC DNA]</scope>
    <source>
        <strain evidence="2 4">DSM 100216</strain>
    </source>
</reference>
<name>A0A261GA11_9BIFI</name>
<dbReference type="EMBL" id="CP062938">
    <property type="protein sequence ID" value="QOL31674.1"/>
    <property type="molecule type" value="Genomic_DNA"/>
</dbReference>